<proteinExistence type="inferred from homology"/>
<sequence length="149" mass="17129">MRMQTDPRLSGYLSRALSHELAAVQQYLMQAKLVDLWGMAEMSTQMCKDVQEELAHAERLMVRMLVLGIPSNATQLPPVRTGRCVEEMWQINRLLEIEAVRLYEEGSLYCARIRDSETQSLFDDILKEEMGHLAEIERLLSTQQKGTKS</sequence>
<dbReference type="PROSITE" id="PS50905">
    <property type="entry name" value="FERRITIN_LIKE"/>
    <property type="match status" value="1"/>
</dbReference>
<comment type="caution">
    <text evidence="10">The sequence shown here is derived from an EMBL/GenBank/DDBJ whole genome shotgun (WGS) entry which is preliminary data.</text>
</comment>
<evidence type="ECO:0000256" key="3">
    <source>
        <dbReference type="ARBA" id="ARBA00022434"/>
    </source>
</evidence>
<gene>
    <name evidence="10" type="ORF">AWT59_2397</name>
</gene>
<evidence type="ECO:0000256" key="1">
    <source>
        <dbReference type="ARBA" id="ARBA00001970"/>
    </source>
</evidence>
<evidence type="ECO:0000313" key="11">
    <source>
        <dbReference type="Proteomes" id="UP000070578"/>
    </source>
</evidence>
<dbReference type="InterPro" id="IPR002024">
    <property type="entry name" value="Bacterioferritin"/>
</dbReference>
<feature type="binding site" evidence="8">
    <location>
        <position position="53"/>
    </location>
    <ligand>
        <name>Fe cation</name>
        <dbReference type="ChEBI" id="CHEBI:24875"/>
        <label>1</label>
    </ligand>
</feature>
<protein>
    <recommendedName>
        <fullName evidence="7">Bacterioferritin</fullName>
    </recommendedName>
</protein>
<dbReference type="GO" id="GO:0004322">
    <property type="term" value="F:ferroxidase activity"/>
    <property type="evidence" value="ECO:0007669"/>
    <property type="project" value="TreeGrafter"/>
</dbReference>
<evidence type="ECO:0000256" key="5">
    <source>
        <dbReference type="ARBA" id="ARBA00022723"/>
    </source>
</evidence>
<dbReference type="PANTHER" id="PTHR30295:SF0">
    <property type="entry name" value="BACTERIOFERRITIN"/>
    <property type="match status" value="1"/>
</dbReference>
<dbReference type="AlphaFoldDB" id="A0A139BRA7"/>
<keyword evidence="3 7" id="KW-0409">Iron storage</keyword>
<name>A0A139BRA7_9PROT</name>
<dbReference type="GO" id="GO:0005829">
    <property type="term" value="C:cytosol"/>
    <property type="evidence" value="ECO:0007669"/>
    <property type="project" value="TreeGrafter"/>
</dbReference>
<dbReference type="InterPro" id="IPR008331">
    <property type="entry name" value="Ferritin_DPS_dom"/>
</dbReference>
<dbReference type="EMBL" id="LSLI01000072">
    <property type="protein sequence ID" value="KXS31492.1"/>
    <property type="molecule type" value="Genomic_DNA"/>
</dbReference>
<feature type="binding site" evidence="8">
    <location>
        <position position="129"/>
    </location>
    <ligand>
        <name>Fe cation</name>
        <dbReference type="ChEBI" id="CHEBI:24875"/>
        <label>2</label>
    </ligand>
</feature>
<feature type="binding site" evidence="8">
    <location>
        <position position="52"/>
    </location>
    <ligand>
        <name>Fe cation</name>
        <dbReference type="ChEBI" id="CHEBI:24875"/>
        <label>3</label>
    </ligand>
</feature>
<keyword evidence="6 7" id="KW-0408">Iron</keyword>
<evidence type="ECO:0000256" key="8">
    <source>
        <dbReference type="PIRSR" id="PIRSR002560-1"/>
    </source>
</evidence>
<dbReference type="PANTHER" id="PTHR30295">
    <property type="entry name" value="BACTERIOFERRITIN"/>
    <property type="match status" value="1"/>
</dbReference>
<dbReference type="InterPro" id="IPR009040">
    <property type="entry name" value="Ferritin-like_diiron"/>
</dbReference>
<dbReference type="GO" id="GO:0020037">
    <property type="term" value="F:heme binding"/>
    <property type="evidence" value="ECO:0007669"/>
    <property type="project" value="TreeGrafter"/>
</dbReference>
<keyword evidence="5 7" id="KW-0479">Metal-binding</keyword>
<evidence type="ECO:0000256" key="4">
    <source>
        <dbReference type="ARBA" id="ARBA00022617"/>
    </source>
</evidence>
<dbReference type="GO" id="GO:0008199">
    <property type="term" value="F:ferric iron binding"/>
    <property type="evidence" value="ECO:0007669"/>
    <property type="project" value="InterPro"/>
</dbReference>
<reference evidence="10 11" key="2">
    <citation type="submission" date="2016-03" db="EMBL/GenBank/DDBJ databases">
        <title>New uncultured bacterium of the family Gallionellaceae from acid mine drainage: description and reconstruction of genome based on metagenomic analysis of microbial community.</title>
        <authorList>
            <person name="Kadnikov V."/>
            <person name="Ivasenko D."/>
            <person name="Beletsky A."/>
            <person name="Mardanov A."/>
            <person name="Danilova E."/>
            <person name="Pimenov N."/>
            <person name="Karnachuk O."/>
            <person name="Ravin N."/>
        </authorList>
    </citation>
    <scope>NUCLEOTIDE SEQUENCE [LARGE SCALE GENOMIC DNA]</scope>
    <source>
        <strain evidence="10">ShG14-8</strain>
    </source>
</reference>
<evidence type="ECO:0000259" key="9">
    <source>
        <dbReference type="PROSITE" id="PS50905"/>
    </source>
</evidence>
<evidence type="ECO:0000313" key="10">
    <source>
        <dbReference type="EMBL" id="KXS31492.1"/>
    </source>
</evidence>
<dbReference type="GO" id="GO:0006826">
    <property type="term" value="P:iron ion transport"/>
    <property type="evidence" value="ECO:0007669"/>
    <property type="project" value="InterPro"/>
</dbReference>
<evidence type="ECO:0000256" key="2">
    <source>
        <dbReference type="ARBA" id="ARBA00008093"/>
    </source>
</evidence>
<comment type="cofactor">
    <cofactor evidence="1">
        <name>heme b</name>
        <dbReference type="ChEBI" id="CHEBI:60344"/>
    </cofactor>
</comment>
<feature type="binding site" evidence="8">
    <location>
        <position position="96"/>
    </location>
    <ligand>
        <name>Fe cation</name>
        <dbReference type="ChEBI" id="CHEBI:24875"/>
        <label>2</label>
    </ligand>
</feature>
<dbReference type="InterPro" id="IPR012347">
    <property type="entry name" value="Ferritin-like"/>
</dbReference>
<keyword evidence="4" id="KW-0349">Heme</keyword>
<feature type="domain" description="Ferritin-like diiron" evidence="9">
    <location>
        <begin position="3"/>
        <end position="147"/>
    </location>
</feature>
<dbReference type="PRINTS" id="PR00601">
    <property type="entry name" value="BACFERRITIN"/>
</dbReference>
<comment type="similarity">
    <text evidence="2 7">Belongs to the bacterioferritin family.</text>
</comment>
<dbReference type="Pfam" id="PF00210">
    <property type="entry name" value="Ferritin"/>
    <property type="match status" value="1"/>
</dbReference>
<reference evidence="10 11" key="1">
    <citation type="submission" date="2016-02" db="EMBL/GenBank/DDBJ databases">
        <authorList>
            <person name="Wen L."/>
            <person name="He K."/>
            <person name="Yang H."/>
        </authorList>
    </citation>
    <scope>NUCLEOTIDE SEQUENCE [LARGE SCALE GENOMIC DNA]</scope>
    <source>
        <strain evidence="10">ShG14-8</strain>
    </source>
</reference>
<evidence type="ECO:0000256" key="6">
    <source>
        <dbReference type="ARBA" id="ARBA00023004"/>
    </source>
</evidence>
<feature type="binding site" evidence="8">
    <location>
        <position position="20"/>
    </location>
    <ligand>
        <name>Fe cation</name>
        <dbReference type="ChEBI" id="CHEBI:24875"/>
        <label>1</label>
    </ligand>
</feature>
<feature type="binding site" evidence="8">
    <location>
        <position position="56"/>
    </location>
    <ligand>
        <name>Fe cation</name>
        <dbReference type="ChEBI" id="CHEBI:24875"/>
        <label>1</label>
    </ligand>
</feature>
<feature type="binding site" evidence="8">
    <location>
        <position position="132"/>
    </location>
    <ligand>
        <name>Fe cation</name>
        <dbReference type="ChEBI" id="CHEBI:24875"/>
        <label>2</label>
    </ligand>
</feature>
<dbReference type="Proteomes" id="UP000070578">
    <property type="component" value="Unassembled WGS sequence"/>
</dbReference>
<feature type="binding site" evidence="8">
    <location>
        <position position="129"/>
    </location>
    <ligand>
        <name>Fe cation</name>
        <dbReference type="ChEBI" id="CHEBI:24875"/>
        <label>1</label>
    </ligand>
</feature>
<dbReference type="GO" id="GO:0006879">
    <property type="term" value="P:intracellular iron ion homeostasis"/>
    <property type="evidence" value="ECO:0007669"/>
    <property type="project" value="UniProtKB-KW"/>
</dbReference>
<accession>A0A139BRA7</accession>
<dbReference type="SUPFAM" id="SSF47240">
    <property type="entry name" value="Ferritin-like"/>
    <property type="match status" value="1"/>
</dbReference>
<dbReference type="Gene3D" id="1.20.1260.10">
    <property type="match status" value="1"/>
</dbReference>
<evidence type="ECO:0000256" key="7">
    <source>
        <dbReference type="PIRNR" id="PIRNR002560"/>
    </source>
</evidence>
<dbReference type="InterPro" id="IPR009078">
    <property type="entry name" value="Ferritin-like_SF"/>
</dbReference>
<dbReference type="PIRSF" id="PIRSF002560">
    <property type="entry name" value="Bacterioferritin"/>
    <property type="match status" value="1"/>
</dbReference>
<organism evidence="10 11">
    <name type="scientific">Candidatus Gallionella acididurans</name>
    <dbReference type="NCBI Taxonomy" id="1796491"/>
    <lineage>
        <taxon>Bacteria</taxon>
        <taxon>Pseudomonadati</taxon>
        <taxon>Pseudomonadota</taxon>
        <taxon>Betaproteobacteria</taxon>
        <taxon>Nitrosomonadales</taxon>
        <taxon>Gallionellaceae</taxon>
        <taxon>Gallionella</taxon>
    </lineage>
</organism>
<feature type="binding site" evidence="8">
    <location>
        <position position="53"/>
    </location>
    <ligand>
        <name>Fe cation</name>
        <dbReference type="ChEBI" id="CHEBI:24875"/>
        <label>2</label>
    </ligand>
</feature>